<keyword evidence="2" id="KW-0732">Signal</keyword>
<evidence type="ECO:0000313" key="4">
    <source>
        <dbReference type="Proteomes" id="UP000519004"/>
    </source>
</evidence>
<dbReference type="EMBL" id="JACHHX010000013">
    <property type="protein sequence ID" value="MBB5015992.1"/>
    <property type="molecule type" value="Genomic_DNA"/>
</dbReference>
<dbReference type="PROSITE" id="PS51257">
    <property type="entry name" value="PROKAR_LIPOPROTEIN"/>
    <property type="match status" value="1"/>
</dbReference>
<organism evidence="3 4">
    <name type="scientific">Rehaibacterium terrae</name>
    <dbReference type="NCBI Taxonomy" id="1341696"/>
    <lineage>
        <taxon>Bacteria</taxon>
        <taxon>Pseudomonadati</taxon>
        <taxon>Pseudomonadota</taxon>
        <taxon>Gammaproteobacteria</taxon>
        <taxon>Lysobacterales</taxon>
        <taxon>Lysobacteraceae</taxon>
        <taxon>Rehaibacterium</taxon>
    </lineage>
</organism>
<feature type="signal peptide" evidence="2">
    <location>
        <begin position="1"/>
        <end position="20"/>
    </location>
</feature>
<protein>
    <submittedName>
        <fullName evidence="3">Uncharacterized protein</fullName>
    </submittedName>
</protein>
<name>A0A7W8DEW4_9GAMM</name>
<dbReference type="RefSeq" id="WP_183948667.1">
    <property type="nucleotide sequence ID" value="NZ_JACHHX010000013.1"/>
</dbReference>
<feature type="chain" id="PRO_5031154686" evidence="2">
    <location>
        <begin position="21"/>
        <end position="275"/>
    </location>
</feature>
<feature type="compositionally biased region" description="Basic and acidic residues" evidence="1">
    <location>
        <begin position="193"/>
        <end position="204"/>
    </location>
</feature>
<keyword evidence="4" id="KW-1185">Reference proteome</keyword>
<sequence length="275" mass="30128">MSVRTTLCLLLCLATVALLAGCAATVVAPGAPVQPRPVYLLDHGRHTSLVLVDASGRPVRIAYGEWRWYVEGETGAVRAFGALFRPTPAALGRHMLRRHDTARFQDEVGSRIRVIVPLQAEAAAVDRLLQDIDRLFEARADTRRYSAALELEFVVHPEPYTLGNNSNHKVAEWLRELGFEVRGSPMLGRWRVREPQAHSDRTGSEIRLPPSAPHGMRHANRTEAPARPPAGMPLPHRTPQSSARPGSTAAARWPIMRTGIVATGRPCAGFPLSSS</sequence>
<evidence type="ECO:0000256" key="2">
    <source>
        <dbReference type="SAM" id="SignalP"/>
    </source>
</evidence>
<gene>
    <name evidence="3" type="ORF">HNQ58_001902</name>
</gene>
<dbReference type="AlphaFoldDB" id="A0A7W8DEW4"/>
<accession>A0A7W8DEW4</accession>
<evidence type="ECO:0000256" key="1">
    <source>
        <dbReference type="SAM" id="MobiDB-lite"/>
    </source>
</evidence>
<evidence type="ECO:0000313" key="3">
    <source>
        <dbReference type="EMBL" id="MBB5015992.1"/>
    </source>
</evidence>
<feature type="region of interest" description="Disordered" evidence="1">
    <location>
        <begin position="193"/>
        <end position="252"/>
    </location>
</feature>
<dbReference type="Proteomes" id="UP000519004">
    <property type="component" value="Unassembled WGS sequence"/>
</dbReference>
<proteinExistence type="predicted"/>
<reference evidence="3 4" key="1">
    <citation type="submission" date="2020-08" db="EMBL/GenBank/DDBJ databases">
        <title>Genomic Encyclopedia of Type Strains, Phase IV (KMG-IV): sequencing the most valuable type-strain genomes for metagenomic binning, comparative biology and taxonomic classification.</title>
        <authorList>
            <person name="Goeker M."/>
        </authorList>
    </citation>
    <scope>NUCLEOTIDE SEQUENCE [LARGE SCALE GENOMIC DNA]</scope>
    <source>
        <strain evidence="3 4">DSM 25897</strain>
    </source>
</reference>
<comment type="caution">
    <text evidence="3">The sequence shown here is derived from an EMBL/GenBank/DDBJ whole genome shotgun (WGS) entry which is preliminary data.</text>
</comment>